<evidence type="ECO:0000256" key="1">
    <source>
        <dbReference type="ARBA" id="ARBA00004141"/>
    </source>
</evidence>
<feature type="transmembrane region" description="Helical" evidence="7">
    <location>
        <begin position="191"/>
        <end position="209"/>
    </location>
</feature>
<feature type="transmembrane region" description="Helical" evidence="7">
    <location>
        <begin position="446"/>
        <end position="464"/>
    </location>
</feature>
<evidence type="ECO:0000256" key="3">
    <source>
        <dbReference type="ARBA" id="ARBA00022692"/>
    </source>
</evidence>
<feature type="transmembrane region" description="Helical" evidence="7">
    <location>
        <begin position="51"/>
        <end position="72"/>
    </location>
</feature>
<organism evidence="8 9">
    <name type="scientific">Pseudoxanthomonas japonensis</name>
    <dbReference type="NCBI Taxonomy" id="69284"/>
    <lineage>
        <taxon>Bacteria</taxon>
        <taxon>Pseudomonadati</taxon>
        <taxon>Pseudomonadota</taxon>
        <taxon>Gammaproteobacteria</taxon>
        <taxon>Lysobacterales</taxon>
        <taxon>Lysobacteraceae</taxon>
        <taxon>Pseudoxanthomonas</taxon>
    </lineage>
</organism>
<feature type="transmembrane region" description="Helical" evidence="7">
    <location>
        <begin position="165"/>
        <end position="185"/>
    </location>
</feature>
<evidence type="ECO:0000313" key="8">
    <source>
        <dbReference type="EMBL" id="KAF1727007.1"/>
    </source>
</evidence>
<dbReference type="PANTHER" id="PTHR11819:SF77">
    <property type="entry name" value="SODIUM_GLUCOSE COTRANSPORT PROTEIN"/>
    <property type="match status" value="1"/>
</dbReference>
<evidence type="ECO:0000256" key="6">
    <source>
        <dbReference type="RuleBase" id="RU362091"/>
    </source>
</evidence>
<keyword evidence="3 7" id="KW-0812">Transmembrane</keyword>
<evidence type="ECO:0000256" key="4">
    <source>
        <dbReference type="ARBA" id="ARBA00022989"/>
    </source>
</evidence>
<comment type="similarity">
    <text evidence="2 6">Belongs to the sodium:solute symporter (SSF) (TC 2.A.21) family.</text>
</comment>
<dbReference type="EMBL" id="PDWW01000002">
    <property type="protein sequence ID" value="KAF1727007.1"/>
    <property type="molecule type" value="Genomic_DNA"/>
</dbReference>
<dbReference type="CDD" id="cd11477">
    <property type="entry name" value="SLC5sbd_u1"/>
    <property type="match status" value="1"/>
</dbReference>
<evidence type="ECO:0000313" key="9">
    <source>
        <dbReference type="Proteomes" id="UP000781710"/>
    </source>
</evidence>
<feature type="transmembrane region" description="Helical" evidence="7">
    <location>
        <begin position="133"/>
        <end position="153"/>
    </location>
</feature>
<dbReference type="Pfam" id="PF00474">
    <property type="entry name" value="SSF"/>
    <property type="match status" value="2"/>
</dbReference>
<gene>
    <name evidence="8" type="ORF">CSC78_02600</name>
</gene>
<dbReference type="InterPro" id="IPR038377">
    <property type="entry name" value="Na/Glc_symporter_sf"/>
</dbReference>
<keyword evidence="5 7" id="KW-0472">Membrane</keyword>
<evidence type="ECO:0000256" key="7">
    <source>
        <dbReference type="SAM" id="Phobius"/>
    </source>
</evidence>
<comment type="caution">
    <text evidence="8">The sequence shown here is derived from an EMBL/GenBank/DDBJ whole genome shotgun (WGS) entry which is preliminary data.</text>
</comment>
<reference evidence="8 9" key="1">
    <citation type="submission" date="2017-10" db="EMBL/GenBank/DDBJ databases">
        <title>Whole genome sequencing of members of genus Pseudoxanthomonas.</title>
        <authorList>
            <person name="Kumar S."/>
            <person name="Bansal K."/>
            <person name="Kaur A."/>
            <person name="Patil P."/>
            <person name="Sharma S."/>
            <person name="Patil P.B."/>
        </authorList>
    </citation>
    <scope>NUCLEOTIDE SEQUENCE [LARGE SCALE GENOMIC DNA]</scope>
    <source>
        <strain evidence="8 9">DSM 17109</strain>
    </source>
</reference>
<dbReference type="InterPro" id="IPR001734">
    <property type="entry name" value="Na/solute_symporter"/>
</dbReference>
<feature type="transmembrane region" description="Helical" evidence="7">
    <location>
        <begin position="470"/>
        <end position="490"/>
    </location>
</feature>
<feature type="transmembrane region" description="Helical" evidence="7">
    <location>
        <begin position="327"/>
        <end position="352"/>
    </location>
</feature>
<name>A0ABQ6ZL84_9GAMM</name>
<comment type="subcellular location">
    <subcellularLocation>
        <location evidence="1">Membrane</location>
        <topology evidence="1">Multi-pass membrane protein</topology>
    </subcellularLocation>
</comment>
<keyword evidence="4 7" id="KW-1133">Transmembrane helix</keyword>
<protein>
    <submittedName>
        <fullName evidence="8">Sodium transporter</fullName>
    </submittedName>
</protein>
<accession>A0ABQ6ZL84</accession>
<sequence>MPSRPMGSLAVIDWTIVATYLVATLLVGAWVSRSAGRSLESYFVADRSLPWWWLGTSMAATTFAADTPLVVAGLVAKHGVAGNWLWWSWAISHVSVAVVFAALWRRSRVLTDAELIELRYTGRSGAWLRGFKAAFFAILINAIILGWVVRAMVKIAAPFVDWQALLGAGAVETFAAVWPAALLVGTPNDTITVLVLFGVIGAYSSLGGIRGVILTDLVQFVMALAGGALFAWFAIEHVGGMQGLREGLAQHYDAEALLSFVPAQDAAWLPVHVFLIYIAVQWWAQYYSDGSGYLAQRVFAARDERHAVGGALWFVVLNYAVRTWPWVLVALVALLVFPLGTAGEGAAAVVAADREMAYPVLMAQLLPAGALGLLFASLLAAFMSTVDTHLNWGASYLTHDLYRRFVDPGASQARLVWISRLSVMLLTAMGVVVASRIDSIEQAWRFFIALGAGLGLPSMLRWFWWRANAWTEIAGIVAAVTSAMVLYPLFPDARPEHLLVAIVAIATTSALVATFLTPPVPRDHLAAFTRRVRPPGWWKDLPGAAPKTALGWLGAAWLAGNAGVFALMFGIGYLLLGPRAKGAVLALSGLFLLWATLRASKRFRLASGLRDA</sequence>
<feature type="transmembrane region" description="Helical" evidence="7">
    <location>
        <begin position="497"/>
        <end position="516"/>
    </location>
</feature>
<evidence type="ECO:0000256" key="5">
    <source>
        <dbReference type="ARBA" id="ARBA00023136"/>
    </source>
</evidence>
<feature type="transmembrane region" description="Helical" evidence="7">
    <location>
        <begin position="549"/>
        <end position="576"/>
    </location>
</feature>
<proteinExistence type="inferred from homology"/>
<feature type="transmembrane region" description="Helical" evidence="7">
    <location>
        <begin position="12"/>
        <end position="31"/>
    </location>
</feature>
<dbReference type="Gene3D" id="1.20.1730.10">
    <property type="entry name" value="Sodium/glucose cotransporter"/>
    <property type="match status" value="1"/>
</dbReference>
<feature type="transmembrane region" description="Helical" evidence="7">
    <location>
        <begin position="216"/>
        <end position="235"/>
    </location>
</feature>
<dbReference type="PROSITE" id="PS50283">
    <property type="entry name" value="NA_SOLUT_SYMP_3"/>
    <property type="match status" value="1"/>
</dbReference>
<keyword evidence="9" id="KW-1185">Reference proteome</keyword>
<feature type="transmembrane region" description="Helical" evidence="7">
    <location>
        <begin position="583"/>
        <end position="600"/>
    </location>
</feature>
<feature type="transmembrane region" description="Helical" evidence="7">
    <location>
        <begin position="84"/>
        <end position="104"/>
    </location>
</feature>
<dbReference type="PANTHER" id="PTHR11819">
    <property type="entry name" value="SOLUTE CARRIER FAMILY 5"/>
    <property type="match status" value="1"/>
</dbReference>
<dbReference type="Proteomes" id="UP000781710">
    <property type="component" value="Unassembled WGS sequence"/>
</dbReference>
<feature type="transmembrane region" description="Helical" evidence="7">
    <location>
        <begin position="364"/>
        <end position="383"/>
    </location>
</feature>
<dbReference type="RefSeq" id="WP_162336360.1">
    <property type="nucleotide sequence ID" value="NZ_JBHSRQ010000004.1"/>
</dbReference>
<evidence type="ECO:0000256" key="2">
    <source>
        <dbReference type="ARBA" id="ARBA00006434"/>
    </source>
</evidence>